<dbReference type="Proteomes" id="UP001209854">
    <property type="component" value="Unassembled WGS sequence"/>
</dbReference>
<dbReference type="InterPro" id="IPR052945">
    <property type="entry name" value="Mitotic_Regulator"/>
</dbReference>
<dbReference type="PANTHER" id="PTHR43628">
    <property type="entry name" value="ACTIVATOR OF C KINASE PROTEIN 1-RELATED"/>
    <property type="match status" value="1"/>
</dbReference>
<sequence>MSIKIQCQCRVLAGLMLFSVTGLSADFQPLTGTAESGDKAAMLEAGISLLQQQERPDSEQAKALLQPLADNGNTQAQLWLGRAYRDGLGGIGKDINKSFRYFELAGGREGMNPEAQLELGRAYMNGEGTDKNLIAAYMWTALSAEQQGSWTSKAAKQQKALQGRLTSVQLEKAKELVEQLHSIYLKQP</sequence>
<feature type="signal peptide" evidence="1">
    <location>
        <begin position="1"/>
        <end position="24"/>
    </location>
</feature>
<keyword evidence="3" id="KW-1185">Reference proteome</keyword>
<dbReference type="PANTHER" id="PTHR43628:SF1">
    <property type="entry name" value="CHITIN SYNTHASE REGULATORY FACTOR 2-RELATED"/>
    <property type="match status" value="1"/>
</dbReference>
<evidence type="ECO:0008006" key="4">
    <source>
        <dbReference type="Google" id="ProtNLM"/>
    </source>
</evidence>
<evidence type="ECO:0000256" key="1">
    <source>
        <dbReference type="SAM" id="SignalP"/>
    </source>
</evidence>
<dbReference type="Pfam" id="PF08238">
    <property type="entry name" value="Sel1"/>
    <property type="match status" value="3"/>
</dbReference>
<dbReference type="InterPro" id="IPR006597">
    <property type="entry name" value="Sel1-like"/>
</dbReference>
<organism evidence="2 3">
    <name type="scientific">Endozoicomonas gorgoniicola</name>
    <dbReference type="NCBI Taxonomy" id="1234144"/>
    <lineage>
        <taxon>Bacteria</taxon>
        <taxon>Pseudomonadati</taxon>
        <taxon>Pseudomonadota</taxon>
        <taxon>Gammaproteobacteria</taxon>
        <taxon>Oceanospirillales</taxon>
        <taxon>Endozoicomonadaceae</taxon>
        <taxon>Endozoicomonas</taxon>
    </lineage>
</organism>
<name>A0ABT3MVE0_9GAMM</name>
<dbReference type="Gene3D" id="1.25.40.10">
    <property type="entry name" value="Tetratricopeptide repeat domain"/>
    <property type="match status" value="1"/>
</dbReference>
<evidence type="ECO:0000313" key="2">
    <source>
        <dbReference type="EMBL" id="MCW7553356.1"/>
    </source>
</evidence>
<dbReference type="InterPro" id="IPR011990">
    <property type="entry name" value="TPR-like_helical_dom_sf"/>
</dbReference>
<dbReference type="RefSeq" id="WP_262568190.1">
    <property type="nucleotide sequence ID" value="NZ_JAPFCC010000001.1"/>
</dbReference>
<protein>
    <recommendedName>
        <fullName evidence="4">Sel1 repeat family protein</fullName>
    </recommendedName>
</protein>
<accession>A0ABT3MVE0</accession>
<proteinExistence type="predicted"/>
<reference evidence="2 3" key="1">
    <citation type="submission" date="2022-10" db="EMBL/GenBank/DDBJ databases">
        <title>High-quality genome sequences of two octocoral-associated bacteria, Endozoicomonas euniceicola EF212 and Endozoicomonas gorgoniicola PS125.</title>
        <authorList>
            <person name="Chiou Y.-J."/>
            <person name="Chen Y.-H."/>
        </authorList>
    </citation>
    <scope>NUCLEOTIDE SEQUENCE [LARGE SCALE GENOMIC DNA]</scope>
    <source>
        <strain evidence="2 3">PS125</strain>
    </source>
</reference>
<gene>
    <name evidence="2" type="ORF">NX722_12080</name>
</gene>
<dbReference type="SMART" id="SM00671">
    <property type="entry name" value="SEL1"/>
    <property type="match status" value="3"/>
</dbReference>
<dbReference type="EMBL" id="JAPFCC010000001">
    <property type="protein sequence ID" value="MCW7553356.1"/>
    <property type="molecule type" value="Genomic_DNA"/>
</dbReference>
<keyword evidence="1" id="KW-0732">Signal</keyword>
<feature type="chain" id="PRO_5047255038" description="Sel1 repeat family protein" evidence="1">
    <location>
        <begin position="25"/>
        <end position="188"/>
    </location>
</feature>
<dbReference type="SUPFAM" id="SSF81901">
    <property type="entry name" value="HCP-like"/>
    <property type="match status" value="1"/>
</dbReference>
<comment type="caution">
    <text evidence="2">The sequence shown here is derived from an EMBL/GenBank/DDBJ whole genome shotgun (WGS) entry which is preliminary data.</text>
</comment>
<evidence type="ECO:0000313" key="3">
    <source>
        <dbReference type="Proteomes" id="UP001209854"/>
    </source>
</evidence>